<keyword evidence="2" id="KW-0808">Transferase</keyword>
<dbReference type="FunFam" id="3.30.200.20:FF:000799">
    <property type="entry name" value="AGC protein kinase"/>
    <property type="match status" value="1"/>
</dbReference>
<dbReference type="EMBL" id="GG665542">
    <property type="protein sequence ID" value="KNG78376.1"/>
    <property type="molecule type" value="Genomic_DNA"/>
</dbReference>
<reference evidence="10" key="2">
    <citation type="submission" date="2015-07" db="EMBL/GenBank/DDBJ databases">
        <title>The genome sequence of Plasmodium falciparum IGH-CR14.</title>
        <authorList>
            <consortium name="The Broad Institute Genome Sequencing Platform"/>
            <person name="Volkman S.K."/>
            <person name="Neafsey D.E."/>
            <person name="Dash A.P."/>
            <person name="Chitnis C.E."/>
            <person name="Hartl D.L."/>
            <person name="Young S.K."/>
            <person name="Kodira C.D."/>
            <person name="Zeng Q."/>
            <person name="Koehrsen M."/>
            <person name="Godfrey P."/>
            <person name="Alvarado L."/>
            <person name="Berlin A."/>
            <person name="Borenstein D."/>
            <person name="Chen Z."/>
            <person name="Engels R."/>
            <person name="Freedman E."/>
            <person name="Gellesch M."/>
            <person name="Goldberg J."/>
            <person name="Griggs A."/>
            <person name="Gujja S."/>
            <person name="Heiman D."/>
            <person name="Hepburn T."/>
            <person name="Howarth C."/>
            <person name="Jen D."/>
            <person name="Larson L."/>
            <person name="Lewis B."/>
            <person name="Mehta T."/>
            <person name="Park D."/>
            <person name="Pearson M."/>
            <person name="Roberts A."/>
            <person name="Saif S."/>
            <person name="Shea T."/>
            <person name="Shenoy N."/>
            <person name="Sisk P."/>
            <person name="Stolte C."/>
            <person name="Sykes S."/>
            <person name="Walk T."/>
            <person name="White J."/>
            <person name="Yandava C."/>
            <person name="Wirth D.F."/>
            <person name="Nusbaum C."/>
            <person name="Birren B."/>
        </authorList>
    </citation>
    <scope>NUCLEOTIDE SEQUENCE [LARGE SCALE GENOMIC DNA]</scope>
    <source>
        <strain evidence="10">IGH-CR14</strain>
    </source>
</reference>
<evidence type="ECO:0000256" key="1">
    <source>
        <dbReference type="ARBA" id="ARBA00022527"/>
    </source>
</evidence>
<evidence type="ECO:0000256" key="2">
    <source>
        <dbReference type="ARBA" id="ARBA00022679"/>
    </source>
</evidence>
<keyword evidence="4 9" id="KW-0418">Kinase</keyword>
<dbReference type="GO" id="GO:0004691">
    <property type="term" value="F:cAMP-dependent protein kinase activity"/>
    <property type="evidence" value="ECO:0007669"/>
    <property type="project" value="TreeGrafter"/>
</dbReference>
<name>A0A0L1IFG6_PLAFA</name>
<dbReference type="InterPro" id="IPR017441">
    <property type="entry name" value="Protein_kinase_ATP_BS"/>
</dbReference>
<evidence type="ECO:0000313" key="10">
    <source>
        <dbReference type="Proteomes" id="UP000054562"/>
    </source>
</evidence>
<evidence type="ECO:0000259" key="8">
    <source>
        <dbReference type="PROSITE" id="PS50011"/>
    </source>
</evidence>
<protein>
    <submittedName>
        <fullName evidence="9">AGC protein kinase</fullName>
    </submittedName>
</protein>
<dbReference type="PROSITE" id="PS50011">
    <property type="entry name" value="PROTEIN_KINASE_DOM"/>
    <property type="match status" value="1"/>
</dbReference>
<dbReference type="FunFam" id="1.10.510.10:FF:000858">
    <property type="entry name" value="AGC protein kinase"/>
    <property type="match status" value="1"/>
</dbReference>
<dbReference type="Proteomes" id="UP000054562">
    <property type="component" value="Unassembled WGS sequence"/>
</dbReference>
<gene>
    <name evidence="9" type="ORF">PFMG_04589</name>
</gene>
<evidence type="ECO:0000313" key="9">
    <source>
        <dbReference type="EMBL" id="KNG78376.1"/>
    </source>
</evidence>
<dbReference type="GO" id="GO:0005952">
    <property type="term" value="C:cAMP-dependent protein kinase complex"/>
    <property type="evidence" value="ECO:0007669"/>
    <property type="project" value="TreeGrafter"/>
</dbReference>
<dbReference type="PROSITE" id="PS00107">
    <property type="entry name" value="PROTEIN_KINASE_ATP"/>
    <property type="match status" value="1"/>
</dbReference>
<evidence type="ECO:0000256" key="5">
    <source>
        <dbReference type="ARBA" id="ARBA00022840"/>
    </source>
</evidence>
<evidence type="ECO:0000256" key="3">
    <source>
        <dbReference type="ARBA" id="ARBA00022741"/>
    </source>
</evidence>
<proteinExistence type="predicted"/>
<evidence type="ECO:0000256" key="4">
    <source>
        <dbReference type="ARBA" id="ARBA00022777"/>
    </source>
</evidence>
<feature type="binding site" evidence="6">
    <location>
        <position position="65"/>
    </location>
    <ligand>
        <name>ATP</name>
        <dbReference type="ChEBI" id="CHEBI:30616"/>
    </ligand>
</feature>
<dbReference type="Gene3D" id="3.30.200.20">
    <property type="entry name" value="Phosphorylase Kinase, domain 1"/>
    <property type="match status" value="1"/>
</dbReference>
<feature type="coiled-coil region" evidence="7">
    <location>
        <begin position="331"/>
        <end position="365"/>
    </location>
</feature>
<sequence>MKKGFLLNKNIYDIEENVINVEKNNTNKKYCKDDFEIYMHIGTGNFSDVFMVKLKNDPSKKYALKIFKKEKVNKMNKVNDVLTEKNVMSKLNTPGHANVIKLIETFKDKENVYLLYEYADYDLWEFLKIRSVEINNNDLNNTNFQKSDKNIKDQNSNKCVLETLKNNESYEFNNQILSSFKSNDYAADANKHNSYKKKKTFENYVGSPNFIPPEALINKCSGKARDFWSLGCTIYQLVTCTVPFDGSTEWFIYNKIKRRELKYPSIIPSELIDLIEKLTTMNPEERLGFNGGCEEILEHLYFQKYNYNKLNFILPEVSELEKLYTTIINKYHIYINEKRKLRQNNNSTEENINNVEVLKKNLLNLINSDTLVCAEEEYESITLKKKIFKSINFMLEEFDKQEIKEMEEASKWLERYQEYSFFFF</sequence>
<dbReference type="PANTHER" id="PTHR24353:SF37">
    <property type="entry name" value="CAMP-DEPENDENT PROTEIN KINASE CATALYTIC SUBUNIT PRKX"/>
    <property type="match status" value="1"/>
</dbReference>
<reference evidence="10" key="1">
    <citation type="submission" date="2015-07" db="EMBL/GenBank/DDBJ databases">
        <title>Annotation of Plasmodium falciparum IGH-CR14.</title>
        <authorList>
            <consortium name="The Broad Institute Genome Sequencing Platform"/>
            <person name="Volkman S.K."/>
            <person name="Neafsey D.E."/>
            <person name="Dash A.P."/>
            <person name="Chitnis C.E."/>
            <person name="Hartl D.L."/>
            <person name="Young S.K."/>
            <person name="Zeng Q."/>
            <person name="Koehrsen M."/>
            <person name="Alvarado L."/>
            <person name="Berlin A."/>
            <person name="Borenstein D."/>
            <person name="Chapman S.B."/>
            <person name="Chen Z."/>
            <person name="Engels R."/>
            <person name="Freedman E."/>
            <person name="Gellesch M."/>
            <person name="Goldberg J."/>
            <person name="Griggs A."/>
            <person name="Gujja S."/>
            <person name="Heilman E.R."/>
            <person name="Heiman D.I."/>
            <person name="Howarth C."/>
            <person name="Jen D."/>
            <person name="Larson L."/>
            <person name="Mehta T."/>
            <person name="Neiman D."/>
            <person name="Park D."/>
            <person name="Pearson M."/>
            <person name="Roberts A."/>
            <person name="Saif S."/>
            <person name="Shea T."/>
            <person name="Shenoy N."/>
            <person name="Sisk P."/>
            <person name="Stolte C."/>
            <person name="Sykes S."/>
            <person name="Walk T."/>
            <person name="White J."/>
            <person name="Yandava C."/>
            <person name="Haas B."/>
            <person name="Henn M.R."/>
            <person name="Nusbaum C."/>
            <person name="Birren B."/>
        </authorList>
    </citation>
    <scope>NUCLEOTIDE SEQUENCE [LARGE SCALE GENOMIC DNA]</scope>
    <source>
        <strain evidence="10">IGH-CR14</strain>
    </source>
</reference>
<dbReference type="SUPFAM" id="SSF56112">
    <property type="entry name" value="Protein kinase-like (PK-like)"/>
    <property type="match status" value="1"/>
</dbReference>
<dbReference type="GO" id="GO:0005524">
    <property type="term" value="F:ATP binding"/>
    <property type="evidence" value="ECO:0007669"/>
    <property type="project" value="UniProtKB-UniRule"/>
</dbReference>
<feature type="domain" description="Protein kinase" evidence="8">
    <location>
        <begin position="35"/>
        <end position="302"/>
    </location>
</feature>
<accession>A0A0L1IFG6</accession>
<keyword evidence="1" id="KW-0723">Serine/threonine-protein kinase</keyword>
<dbReference type="Pfam" id="PF00069">
    <property type="entry name" value="Pkinase"/>
    <property type="match status" value="1"/>
</dbReference>
<keyword evidence="3 6" id="KW-0547">Nucleotide-binding</keyword>
<dbReference type="InterPro" id="IPR011009">
    <property type="entry name" value="Kinase-like_dom_sf"/>
</dbReference>
<dbReference type="InterPro" id="IPR000719">
    <property type="entry name" value="Prot_kinase_dom"/>
</dbReference>
<dbReference type="AlphaFoldDB" id="A0A0L1IFG6"/>
<dbReference type="PANTHER" id="PTHR24353">
    <property type="entry name" value="CYCLIC NUCLEOTIDE-DEPENDENT PROTEIN KINASE"/>
    <property type="match status" value="1"/>
</dbReference>
<keyword evidence="7" id="KW-0175">Coiled coil</keyword>
<organism evidence="9 10">
    <name type="scientific">Plasmodium falciparum IGH-CR14</name>
    <dbReference type="NCBI Taxonomy" id="580059"/>
    <lineage>
        <taxon>Eukaryota</taxon>
        <taxon>Sar</taxon>
        <taxon>Alveolata</taxon>
        <taxon>Apicomplexa</taxon>
        <taxon>Aconoidasida</taxon>
        <taxon>Haemosporida</taxon>
        <taxon>Plasmodiidae</taxon>
        <taxon>Plasmodium</taxon>
        <taxon>Plasmodium (Laverania)</taxon>
    </lineage>
</organism>
<dbReference type="Gene3D" id="1.10.510.10">
    <property type="entry name" value="Transferase(Phosphotransferase) domain 1"/>
    <property type="match status" value="1"/>
</dbReference>
<evidence type="ECO:0000256" key="6">
    <source>
        <dbReference type="PROSITE-ProRule" id="PRU10141"/>
    </source>
</evidence>
<keyword evidence="5 6" id="KW-0067">ATP-binding</keyword>
<dbReference type="OrthoDB" id="347657at2759"/>
<evidence type="ECO:0000256" key="7">
    <source>
        <dbReference type="SAM" id="Coils"/>
    </source>
</evidence>